<dbReference type="AlphaFoldDB" id="A0A6G1KNE8"/>
<reference evidence="1" key="1">
    <citation type="journal article" date="2020" name="Stud. Mycol.">
        <title>101 Dothideomycetes genomes: a test case for predicting lifestyles and emergence of pathogens.</title>
        <authorList>
            <person name="Haridas S."/>
            <person name="Albert R."/>
            <person name="Binder M."/>
            <person name="Bloem J."/>
            <person name="Labutti K."/>
            <person name="Salamov A."/>
            <person name="Andreopoulos B."/>
            <person name="Baker S."/>
            <person name="Barry K."/>
            <person name="Bills G."/>
            <person name="Bluhm B."/>
            <person name="Cannon C."/>
            <person name="Castanera R."/>
            <person name="Culley D."/>
            <person name="Daum C."/>
            <person name="Ezra D."/>
            <person name="Gonzalez J."/>
            <person name="Henrissat B."/>
            <person name="Kuo A."/>
            <person name="Liang C."/>
            <person name="Lipzen A."/>
            <person name="Lutzoni F."/>
            <person name="Magnuson J."/>
            <person name="Mondo S."/>
            <person name="Nolan M."/>
            <person name="Ohm R."/>
            <person name="Pangilinan J."/>
            <person name="Park H.-J."/>
            <person name="Ramirez L."/>
            <person name="Alfaro M."/>
            <person name="Sun H."/>
            <person name="Tritt A."/>
            <person name="Yoshinaga Y."/>
            <person name="Zwiers L.-H."/>
            <person name="Turgeon B."/>
            <person name="Goodwin S."/>
            <person name="Spatafora J."/>
            <person name="Crous P."/>
            <person name="Grigoriev I."/>
        </authorList>
    </citation>
    <scope>NUCLEOTIDE SEQUENCE</scope>
    <source>
        <strain evidence="1">CBS 279.74</strain>
    </source>
</reference>
<protein>
    <submittedName>
        <fullName evidence="1">Uncharacterized protein</fullName>
    </submittedName>
</protein>
<organism evidence="1 2">
    <name type="scientific">Pleomassaria siparia CBS 279.74</name>
    <dbReference type="NCBI Taxonomy" id="1314801"/>
    <lineage>
        <taxon>Eukaryota</taxon>
        <taxon>Fungi</taxon>
        <taxon>Dikarya</taxon>
        <taxon>Ascomycota</taxon>
        <taxon>Pezizomycotina</taxon>
        <taxon>Dothideomycetes</taxon>
        <taxon>Pleosporomycetidae</taxon>
        <taxon>Pleosporales</taxon>
        <taxon>Pleomassariaceae</taxon>
        <taxon>Pleomassaria</taxon>
    </lineage>
</organism>
<evidence type="ECO:0000313" key="1">
    <source>
        <dbReference type="EMBL" id="KAF2714374.1"/>
    </source>
</evidence>
<proteinExistence type="predicted"/>
<sequence length="252" mass="28619">MIIPEKKKKKRKGKKKKHLMQQCNAGRQAMSYRVVSYRVVVVSSPLPLLLYHTDPTKKNSLPTQPSYVRVPFVLLPLPLLLPLDSSSPPPLLTLKRAASALQHISTSAHQPQRPLLRLCEGTRPPWSNHVASFAHKPWKKTTHPPDTRHQTPNQKARRGALIQKLSNHGCSMSPRVVCETVSALNTCTIHTCTYVQYSTVHDMGGHFWSIQYLLYYHVHDTVHCTYVHRYIPCIFSPFPCLSVSLGGFFLEQ</sequence>
<keyword evidence="2" id="KW-1185">Reference proteome</keyword>
<dbReference type="EMBL" id="MU005764">
    <property type="protein sequence ID" value="KAF2714374.1"/>
    <property type="molecule type" value="Genomic_DNA"/>
</dbReference>
<name>A0A6G1KNE8_9PLEO</name>
<evidence type="ECO:0000313" key="2">
    <source>
        <dbReference type="Proteomes" id="UP000799428"/>
    </source>
</evidence>
<dbReference type="Proteomes" id="UP000799428">
    <property type="component" value="Unassembled WGS sequence"/>
</dbReference>
<accession>A0A6G1KNE8</accession>
<gene>
    <name evidence="1" type="ORF">K504DRAFT_2111</name>
</gene>